<keyword evidence="9 10" id="KW-0998">Cell outer membrane</keyword>
<dbReference type="RefSeq" id="WP_220332644.1">
    <property type="nucleotide sequence ID" value="NZ_JAEUAK010000001.1"/>
</dbReference>
<evidence type="ECO:0000256" key="6">
    <source>
        <dbReference type="ARBA" id="ARBA00023065"/>
    </source>
</evidence>
<keyword evidence="7 10" id="KW-0626">Porin</keyword>
<protein>
    <recommendedName>
        <fullName evidence="10">Porin</fullName>
    </recommendedName>
</protein>
<keyword evidence="5 10" id="KW-0732">Signal</keyword>
<feature type="signal peptide" evidence="10">
    <location>
        <begin position="1"/>
        <end position="22"/>
    </location>
</feature>
<comment type="subcellular location">
    <subcellularLocation>
        <location evidence="10">Cell outer membrane</location>
        <topology evidence="10">Multi-pass membrane protein</topology>
    </subcellularLocation>
</comment>
<evidence type="ECO:0000256" key="8">
    <source>
        <dbReference type="ARBA" id="ARBA00023136"/>
    </source>
</evidence>
<comment type="function">
    <text evidence="10">Forms passive diffusion pores that allow small molecular weight hydrophilic materials across the outer membrane.</text>
</comment>
<keyword evidence="6 10" id="KW-0406">Ion transport</keyword>
<evidence type="ECO:0000313" key="11">
    <source>
        <dbReference type="EMBL" id="MBW9051105.1"/>
    </source>
</evidence>
<keyword evidence="2 10" id="KW-0813">Transport</keyword>
<evidence type="ECO:0000256" key="5">
    <source>
        <dbReference type="ARBA" id="ARBA00022729"/>
    </source>
</evidence>
<evidence type="ECO:0000256" key="1">
    <source>
        <dbReference type="ARBA" id="ARBA00009521"/>
    </source>
</evidence>
<evidence type="ECO:0000256" key="7">
    <source>
        <dbReference type="ARBA" id="ARBA00023114"/>
    </source>
</evidence>
<dbReference type="SUPFAM" id="SSF56935">
    <property type="entry name" value="Porins"/>
    <property type="match status" value="1"/>
</dbReference>
<comment type="similarity">
    <text evidence="1 10">Belongs to the alphaproteobacteria porin family.</text>
</comment>
<dbReference type="InterPro" id="IPR003684">
    <property type="entry name" value="Porin_alphabac"/>
</dbReference>
<accession>A0ABS7GMA0</accession>
<reference evidence="11 12" key="1">
    <citation type="journal article" date="2021" name="MBio">
        <title>Poor Competitiveness of Bradyrhizobium in Pigeon Pea Root Colonization in Indian Soils.</title>
        <authorList>
            <person name="Chalasani D."/>
            <person name="Basu A."/>
            <person name="Pullabhotla S.V.S.R.N."/>
            <person name="Jorrin B."/>
            <person name="Neal A.L."/>
            <person name="Poole P.S."/>
            <person name="Podile A.R."/>
            <person name="Tkacz A."/>
        </authorList>
    </citation>
    <scope>NUCLEOTIDE SEQUENCE [LARGE SCALE GENOMIC DNA]</scope>
    <source>
        <strain evidence="11 12">HU56</strain>
    </source>
</reference>
<evidence type="ECO:0000256" key="3">
    <source>
        <dbReference type="ARBA" id="ARBA00022452"/>
    </source>
</evidence>
<dbReference type="Proteomes" id="UP000717752">
    <property type="component" value="Unassembled WGS sequence"/>
</dbReference>
<gene>
    <name evidence="11" type="ORF">JNB85_01610</name>
</gene>
<keyword evidence="4 10" id="KW-0812">Transmembrane</keyword>
<sequence>MKLKMVLVASVAALAATSGVQAADAIVAAQPEPVEYVRVCDAYGTGFFYIPGSDTCLKIGGYIRTEARFGPDLSGTSDWSLWTRGQVTFTSKSDTEWGALTGVITLRTNAENASQGSTFLNEGYIDIAGLRVGMQYSWWDDDPSGETDLLATNDTRWNAIRYQYETDSYAVGVSLDELEDRYAEKPGEGPNNFGVSGQVSAKMGAFSAYVLGGYDTDNEEGAVRAIVNADVGPGVFTVYGVWASGANYYYETSEWSVGTQYELAVNDKLSVTPGFQYFGKIDLDADGSGFHGGDAWTAGLTVDYQIVSNLATKVAVNYHDEDDNDFVDGFVRLQRSF</sequence>
<dbReference type="EMBL" id="JAEUAK010000001">
    <property type="protein sequence ID" value="MBW9051105.1"/>
    <property type="molecule type" value="Genomic_DNA"/>
</dbReference>
<name>A0ABS7GMA0_9HYPH</name>
<evidence type="ECO:0000256" key="2">
    <source>
        <dbReference type="ARBA" id="ARBA00022448"/>
    </source>
</evidence>
<evidence type="ECO:0000313" key="12">
    <source>
        <dbReference type="Proteomes" id="UP000717752"/>
    </source>
</evidence>
<comment type="domain">
    <text evidence="10">Consists of 16-stranded beta-barrel sheets, with large surface-exposed loops, that form a transmembrane pore at the center of each barrel. The pore is partially ocluded by a peptide loop that folds into the pore lumen.</text>
</comment>
<evidence type="ECO:0000256" key="9">
    <source>
        <dbReference type="ARBA" id="ARBA00023237"/>
    </source>
</evidence>
<keyword evidence="3 10" id="KW-1134">Transmembrane beta strand</keyword>
<evidence type="ECO:0000256" key="4">
    <source>
        <dbReference type="ARBA" id="ARBA00022692"/>
    </source>
</evidence>
<dbReference type="Pfam" id="PF02530">
    <property type="entry name" value="Porin_2"/>
    <property type="match status" value="1"/>
</dbReference>
<organism evidence="11 12">
    <name type="scientific">Rhizobium mesosinicum</name>
    <dbReference type="NCBI Taxonomy" id="335017"/>
    <lineage>
        <taxon>Bacteria</taxon>
        <taxon>Pseudomonadati</taxon>
        <taxon>Pseudomonadota</taxon>
        <taxon>Alphaproteobacteria</taxon>
        <taxon>Hyphomicrobiales</taxon>
        <taxon>Rhizobiaceae</taxon>
        <taxon>Rhizobium/Agrobacterium group</taxon>
        <taxon>Rhizobium</taxon>
    </lineage>
</organism>
<keyword evidence="8 10" id="KW-0472">Membrane</keyword>
<keyword evidence="12" id="KW-1185">Reference proteome</keyword>
<evidence type="ECO:0000256" key="10">
    <source>
        <dbReference type="RuleBase" id="RU364005"/>
    </source>
</evidence>
<feature type="chain" id="PRO_5044987373" description="Porin" evidence="10">
    <location>
        <begin position="23"/>
        <end position="337"/>
    </location>
</feature>
<comment type="caution">
    <text evidence="11">The sequence shown here is derived from an EMBL/GenBank/DDBJ whole genome shotgun (WGS) entry which is preliminary data.</text>
</comment>
<proteinExistence type="inferred from homology"/>